<sequence length="194" mass="22339">MSLQDEMKEYAMDHAVPVMMDEGQEFLISKIKEHKCKSFLEIGTAIAKTSIMVASLDKDMRVVTIERNPDMIEQAKINIDKADCSDRIHLIEGDALEVENPQGPFDCIFIDAAKAQYIRFFEKYCPLLSDNGIIITDNMEFHGLVKHPENTKNRNTRQLVLKIQKYHDYLEQLADYQTEFYSIGDGIALTRRKS</sequence>
<keyword evidence="2 4" id="KW-0808">Transferase</keyword>
<dbReference type="EMBL" id="VUMM01000026">
    <property type="protein sequence ID" value="MSS02274.1"/>
    <property type="molecule type" value="Genomic_DNA"/>
</dbReference>
<evidence type="ECO:0000256" key="3">
    <source>
        <dbReference type="ARBA" id="ARBA00022691"/>
    </source>
</evidence>
<dbReference type="InterPro" id="IPR002935">
    <property type="entry name" value="SAM_O-MeTrfase"/>
</dbReference>
<dbReference type="RefSeq" id="WP_154461327.1">
    <property type="nucleotide sequence ID" value="NZ_JBJEEW010000091.1"/>
</dbReference>
<dbReference type="AlphaFoldDB" id="A0A7X2N4H3"/>
<evidence type="ECO:0000256" key="2">
    <source>
        <dbReference type="ARBA" id="ARBA00022679"/>
    </source>
</evidence>
<dbReference type="CDD" id="cd02440">
    <property type="entry name" value="AdoMet_MTases"/>
    <property type="match status" value="1"/>
</dbReference>
<proteinExistence type="predicted"/>
<comment type="caution">
    <text evidence="4">The sequence shown here is derived from an EMBL/GenBank/DDBJ whole genome shotgun (WGS) entry which is preliminary data.</text>
</comment>
<dbReference type="GO" id="GO:0032259">
    <property type="term" value="P:methylation"/>
    <property type="evidence" value="ECO:0007669"/>
    <property type="project" value="UniProtKB-KW"/>
</dbReference>
<gene>
    <name evidence="4" type="ORF">FYJ50_09280</name>
</gene>
<dbReference type="Pfam" id="PF01596">
    <property type="entry name" value="Methyltransf_3"/>
    <property type="match status" value="1"/>
</dbReference>
<evidence type="ECO:0000313" key="5">
    <source>
        <dbReference type="Proteomes" id="UP000470082"/>
    </source>
</evidence>
<dbReference type="PANTHER" id="PTHR10509:SF14">
    <property type="entry name" value="CAFFEOYL-COA O-METHYLTRANSFERASE 3-RELATED"/>
    <property type="match status" value="1"/>
</dbReference>
<dbReference type="InterPro" id="IPR050362">
    <property type="entry name" value="Cation-dep_OMT"/>
</dbReference>
<keyword evidence="5" id="KW-1185">Reference proteome</keyword>
<dbReference type="GO" id="GO:0008757">
    <property type="term" value="F:S-adenosylmethionine-dependent methyltransferase activity"/>
    <property type="evidence" value="ECO:0007669"/>
    <property type="project" value="TreeGrafter"/>
</dbReference>
<dbReference type="GO" id="GO:0008171">
    <property type="term" value="F:O-methyltransferase activity"/>
    <property type="evidence" value="ECO:0007669"/>
    <property type="project" value="InterPro"/>
</dbReference>
<reference evidence="4 5" key="1">
    <citation type="submission" date="2019-08" db="EMBL/GenBank/DDBJ databases">
        <title>In-depth cultivation of the pig gut microbiome towards novel bacterial diversity and tailored functional studies.</title>
        <authorList>
            <person name="Wylensek D."/>
            <person name="Hitch T.C.A."/>
            <person name="Clavel T."/>
        </authorList>
    </citation>
    <scope>NUCLEOTIDE SEQUENCE [LARGE SCALE GENOMIC DNA]</scope>
    <source>
        <strain evidence="4 5">LKV-178-WT-2G</strain>
    </source>
</reference>
<keyword evidence="3" id="KW-0949">S-adenosyl-L-methionine</keyword>
<evidence type="ECO:0000256" key="1">
    <source>
        <dbReference type="ARBA" id="ARBA00022603"/>
    </source>
</evidence>
<accession>A0A7X2N4H3</accession>
<keyword evidence="1 4" id="KW-0489">Methyltransferase</keyword>
<name>A0A7X2N4H3_9FIRM</name>
<dbReference type="PANTHER" id="PTHR10509">
    <property type="entry name" value="O-METHYLTRANSFERASE-RELATED"/>
    <property type="match status" value="1"/>
</dbReference>
<dbReference type="InterPro" id="IPR029063">
    <property type="entry name" value="SAM-dependent_MTases_sf"/>
</dbReference>
<dbReference type="PROSITE" id="PS51682">
    <property type="entry name" value="SAM_OMT_I"/>
    <property type="match status" value="1"/>
</dbReference>
<protein>
    <submittedName>
        <fullName evidence="4">O-methyltransferase</fullName>
    </submittedName>
</protein>
<dbReference type="Proteomes" id="UP000470082">
    <property type="component" value="Unassembled WGS sequence"/>
</dbReference>
<dbReference type="SUPFAM" id="SSF53335">
    <property type="entry name" value="S-adenosyl-L-methionine-dependent methyltransferases"/>
    <property type="match status" value="1"/>
</dbReference>
<organism evidence="4 5">
    <name type="scientific">Floccifex porci</name>
    <dbReference type="NCBI Taxonomy" id="2606629"/>
    <lineage>
        <taxon>Bacteria</taxon>
        <taxon>Bacillati</taxon>
        <taxon>Bacillota</taxon>
        <taxon>Erysipelotrichia</taxon>
        <taxon>Erysipelotrichales</taxon>
        <taxon>Erysipelotrichaceae</taxon>
        <taxon>Floccifex</taxon>
    </lineage>
</organism>
<dbReference type="Gene3D" id="3.40.50.150">
    <property type="entry name" value="Vaccinia Virus protein VP39"/>
    <property type="match status" value="1"/>
</dbReference>
<evidence type="ECO:0000313" key="4">
    <source>
        <dbReference type="EMBL" id="MSS02274.1"/>
    </source>
</evidence>